<dbReference type="EMBL" id="MU155279">
    <property type="protein sequence ID" value="KAF9476883.1"/>
    <property type="molecule type" value="Genomic_DNA"/>
</dbReference>
<organism evidence="4 5">
    <name type="scientific">Pholiota conissans</name>
    <dbReference type="NCBI Taxonomy" id="109636"/>
    <lineage>
        <taxon>Eukaryota</taxon>
        <taxon>Fungi</taxon>
        <taxon>Dikarya</taxon>
        <taxon>Basidiomycota</taxon>
        <taxon>Agaricomycotina</taxon>
        <taxon>Agaricomycetes</taxon>
        <taxon>Agaricomycetidae</taxon>
        <taxon>Agaricales</taxon>
        <taxon>Agaricineae</taxon>
        <taxon>Strophariaceae</taxon>
        <taxon>Pholiota</taxon>
    </lineage>
</organism>
<proteinExistence type="predicted"/>
<gene>
    <name evidence="4" type="ORF">BDN70DRAFT_881880</name>
</gene>
<name>A0A9P5YW50_9AGAR</name>
<evidence type="ECO:0000256" key="2">
    <source>
        <dbReference type="ARBA" id="ARBA00022801"/>
    </source>
</evidence>
<accession>A0A9P5YW50</accession>
<protein>
    <submittedName>
        <fullName evidence="4">Uncharacterized protein</fullName>
    </submittedName>
</protein>
<dbReference type="Pfam" id="PF00545">
    <property type="entry name" value="Ribonuclease"/>
    <property type="match status" value="1"/>
</dbReference>
<dbReference type="GO" id="GO:0016787">
    <property type="term" value="F:hydrolase activity"/>
    <property type="evidence" value="ECO:0007669"/>
    <property type="project" value="UniProtKB-KW"/>
</dbReference>
<evidence type="ECO:0000256" key="1">
    <source>
        <dbReference type="ARBA" id="ARBA00022722"/>
    </source>
</evidence>
<keyword evidence="3" id="KW-0732">Signal</keyword>
<evidence type="ECO:0000313" key="4">
    <source>
        <dbReference type="EMBL" id="KAF9476883.1"/>
    </source>
</evidence>
<dbReference type="Proteomes" id="UP000807469">
    <property type="component" value="Unassembled WGS sequence"/>
</dbReference>
<dbReference type="Gene3D" id="3.10.450.30">
    <property type="entry name" value="Microbial ribonucleases"/>
    <property type="match status" value="1"/>
</dbReference>
<dbReference type="InterPro" id="IPR000026">
    <property type="entry name" value="N1-like"/>
</dbReference>
<keyword evidence="5" id="KW-1185">Reference proteome</keyword>
<dbReference type="GO" id="GO:0004521">
    <property type="term" value="F:RNA endonuclease activity"/>
    <property type="evidence" value="ECO:0007669"/>
    <property type="project" value="InterPro"/>
</dbReference>
<feature type="chain" id="PRO_5040347936" evidence="3">
    <location>
        <begin position="21"/>
        <end position="109"/>
    </location>
</feature>
<evidence type="ECO:0000256" key="3">
    <source>
        <dbReference type="SAM" id="SignalP"/>
    </source>
</evidence>
<dbReference type="AlphaFoldDB" id="A0A9P5YW50"/>
<dbReference type="SUPFAM" id="SSF53933">
    <property type="entry name" value="Microbial ribonucleases"/>
    <property type="match status" value="1"/>
</dbReference>
<dbReference type="OrthoDB" id="5425539at2759"/>
<reference evidence="4" key="1">
    <citation type="submission" date="2020-11" db="EMBL/GenBank/DDBJ databases">
        <authorList>
            <consortium name="DOE Joint Genome Institute"/>
            <person name="Ahrendt S."/>
            <person name="Riley R."/>
            <person name="Andreopoulos W."/>
            <person name="Labutti K."/>
            <person name="Pangilinan J."/>
            <person name="Ruiz-Duenas F.J."/>
            <person name="Barrasa J.M."/>
            <person name="Sanchez-Garcia M."/>
            <person name="Camarero S."/>
            <person name="Miyauchi S."/>
            <person name="Serrano A."/>
            <person name="Linde D."/>
            <person name="Babiker R."/>
            <person name="Drula E."/>
            <person name="Ayuso-Fernandez I."/>
            <person name="Pacheco R."/>
            <person name="Padilla G."/>
            <person name="Ferreira P."/>
            <person name="Barriuso J."/>
            <person name="Kellner H."/>
            <person name="Castanera R."/>
            <person name="Alfaro M."/>
            <person name="Ramirez L."/>
            <person name="Pisabarro A.G."/>
            <person name="Kuo A."/>
            <person name="Tritt A."/>
            <person name="Lipzen A."/>
            <person name="He G."/>
            <person name="Yan M."/>
            <person name="Ng V."/>
            <person name="Cullen D."/>
            <person name="Martin F."/>
            <person name="Rosso M.-N."/>
            <person name="Henrissat B."/>
            <person name="Hibbett D."/>
            <person name="Martinez A.T."/>
            <person name="Grigoriev I.V."/>
        </authorList>
    </citation>
    <scope>NUCLEOTIDE SEQUENCE</scope>
    <source>
        <strain evidence="4">CIRM-BRFM 674</strain>
    </source>
</reference>
<sequence length="109" mass="12278">MKTFSVVSFLLAVPLLLVSAAPLDMVEFTRRTGDSCTCNGRHYNDVWNQSSNPAYFSNFEKIPFAHCPKPMYRYILNNHHLDRAVYSGNHFCGCITHDGAKTKNGFVAC</sequence>
<dbReference type="InterPro" id="IPR016191">
    <property type="entry name" value="Ribonuclease/ribotoxin"/>
</dbReference>
<feature type="signal peptide" evidence="3">
    <location>
        <begin position="1"/>
        <end position="20"/>
    </location>
</feature>
<evidence type="ECO:0000313" key="5">
    <source>
        <dbReference type="Proteomes" id="UP000807469"/>
    </source>
</evidence>
<keyword evidence="2" id="KW-0378">Hydrolase</keyword>
<dbReference type="GO" id="GO:0003723">
    <property type="term" value="F:RNA binding"/>
    <property type="evidence" value="ECO:0007669"/>
    <property type="project" value="InterPro"/>
</dbReference>
<comment type="caution">
    <text evidence="4">The sequence shown here is derived from an EMBL/GenBank/DDBJ whole genome shotgun (WGS) entry which is preliminary data.</text>
</comment>
<keyword evidence="1" id="KW-0540">Nuclease</keyword>